<organism evidence="9 10">
    <name type="scientific">Elysia crispata</name>
    <name type="common">lettuce slug</name>
    <dbReference type="NCBI Taxonomy" id="231223"/>
    <lineage>
        <taxon>Eukaryota</taxon>
        <taxon>Metazoa</taxon>
        <taxon>Spiralia</taxon>
        <taxon>Lophotrochozoa</taxon>
        <taxon>Mollusca</taxon>
        <taxon>Gastropoda</taxon>
        <taxon>Heterobranchia</taxon>
        <taxon>Euthyneura</taxon>
        <taxon>Panpulmonata</taxon>
        <taxon>Sacoglossa</taxon>
        <taxon>Placobranchoidea</taxon>
        <taxon>Plakobranchidae</taxon>
        <taxon>Elysia</taxon>
    </lineage>
</organism>
<keyword evidence="3" id="KW-0862">Zinc</keyword>
<dbReference type="PROSITE" id="PS51843">
    <property type="entry name" value="NR_LBD"/>
    <property type="match status" value="1"/>
</dbReference>
<keyword evidence="5" id="KW-0238">DNA-binding</keyword>
<keyword evidence="7" id="KW-0675">Receptor</keyword>
<dbReference type="PRINTS" id="PR00398">
    <property type="entry name" value="STRDHORMONER"/>
</dbReference>
<dbReference type="InterPro" id="IPR035500">
    <property type="entry name" value="NHR-like_dom_sf"/>
</dbReference>
<evidence type="ECO:0000313" key="9">
    <source>
        <dbReference type="EMBL" id="KAK3753909.1"/>
    </source>
</evidence>
<evidence type="ECO:0000256" key="1">
    <source>
        <dbReference type="ARBA" id="ARBA00022723"/>
    </source>
</evidence>
<evidence type="ECO:0000259" key="8">
    <source>
        <dbReference type="PROSITE" id="PS51843"/>
    </source>
</evidence>
<keyword evidence="6" id="KW-0804">Transcription</keyword>
<sequence length="198" mass="22983">MKSVRLWISRLVRFGKRIPGFKQLLLEDQINLLKYNQYEFRFFGTFKGFNPKLGVAVNPDGFCCHNEEYPKIHPLGANDTFFELANSLNRPKLTPEEHIVAQTMILFFPDRAPLKDRAAVEAMQTMLLTCLEFQINKRPPGIARVRGLSHAIDMLTTIRQLSIVDDRNRGKEGWIDNLKSFKFKLLEDEIHSFTKVEN</sequence>
<keyword evidence="2" id="KW-0863">Zinc-finger</keyword>
<proteinExistence type="predicted"/>
<dbReference type="InterPro" id="IPR001723">
    <property type="entry name" value="Nuclear_hrmn_rcpt"/>
</dbReference>
<dbReference type="SUPFAM" id="SSF48508">
    <property type="entry name" value="Nuclear receptor ligand-binding domain"/>
    <property type="match status" value="1"/>
</dbReference>
<evidence type="ECO:0000256" key="7">
    <source>
        <dbReference type="ARBA" id="ARBA00023170"/>
    </source>
</evidence>
<feature type="domain" description="NR LBD" evidence="8">
    <location>
        <begin position="1"/>
        <end position="191"/>
    </location>
</feature>
<dbReference type="AlphaFoldDB" id="A0AAE0YQA8"/>
<evidence type="ECO:0000256" key="3">
    <source>
        <dbReference type="ARBA" id="ARBA00022833"/>
    </source>
</evidence>
<dbReference type="GO" id="GO:0003677">
    <property type="term" value="F:DNA binding"/>
    <property type="evidence" value="ECO:0007669"/>
    <property type="project" value="UniProtKB-KW"/>
</dbReference>
<dbReference type="PANTHER" id="PTHR24082">
    <property type="entry name" value="NUCLEAR HORMONE RECEPTOR"/>
    <property type="match status" value="1"/>
</dbReference>
<reference evidence="9" key="1">
    <citation type="journal article" date="2023" name="G3 (Bethesda)">
        <title>A reference genome for the long-term kleptoplast-retaining sea slug Elysia crispata morphotype clarki.</title>
        <authorList>
            <person name="Eastman K.E."/>
            <person name="Pendleton A.L."/>
            <person name="Shaikh M.A."/>
            <person name="Suttiyut T."/>
            <person name="Ogas R."/>
            <person name="Tomko P."/>
            <person name="Gavelis G."/>
            <person name="Widhalm J.R."/>
            <person name="Wisecaver J.H."/>
        </authorList>
    </citation>
    <scope>NUCLEOTIDE SEQUENCE</scope>
    <source>
        <strain evidence="9">ECLA1</strain>
    </source>
</reference>
<evidence type="ECO:0000256" key="4">
    <source>
        <dbReference type="ARBA" id="ARBA00023015"/>
    </source>
</evidence>
<dbReference type="SMART" id="SM00430">
    <property type="entry name" value="HOLI"/>
    <property type="match status" value="1"/>
</dbReference>
<accession>A0AAE0YQA8</accession>
<keyword evidence="10" id="KW-1185">Reference proteome</keyword>
<protein>
    <recommendedName>
        <fullName evidence="8">NR LBD domain-containing protein</fullName>
    </recommendedName>
</protein>
<dbReference type="EMBL" id="JAWDGP010005687">
    <property type="protein sequence ID" value="KAK3753909.1"/>
    <property type="molecule type" value="Genomic_DNA"/>
</dbReference>
<dbReference type="InterPro" id="IPR050234">
    <property type="entry name" value="Nuclear_hormone_rcpt_NR1"/>
</dbReference>
<dbReference type="Gene3D" id="1.10.565.10">
    <property type="entry name" value="Retinoid X Receptor"/>
    <property type="match status" value="1"/>
</dbReference>
<dbReference type="GO" id="GO:0008270">
    <property type="term" value="F:zinc ion binding"/>
    <property type="evidence" value="ECO:0007669"/>
    <property type="project" value="UniProtKB-KW"/>
</dbReference>
<comment type="caution">
    <text evidence="9">The sequence shown here is derived from an EMBL/GenBank/DDBJ whole genome shotgun (WGS) entry which is preliminary data.</text>
</comment>
<keyword evidence="4" id="KW-0805">Transcription regulation</keyword>
<dbReference type="Proteomes" id="UP001283361">
    <property type="component" value="Unassembled WGS sequence"/>
</dbReference>
<keyword evidence="1" id="KW-0479">Metal-binding</keyword>
<evidence type="ECO:0000256" key="6">
    <source>
        <dbReference type="ARBA" id="ARBA00023163"/>
    </source>
</evidence>
<name>A0AAE0YQA8_9GAST</name>
<dbReference type="InterPro" id="IPR000536">
    <property type="entry name" value="Nucl_hrmn_rcpt_lig-bd"/>
</dbReference>
<evidence type="ECO:0000256" key="2">
    <source>
        <dbReference type="ARBA" id="ARBA00022771"/>
    </source>
</evidence>
<evidence type="ECO:0000256" key="5">
    <source>
        <dbReference type="ARBA" id="ARBA00023125"/>
    </source>
</evidence>
<dbReference type="Pfam" id="PF00104">
    <property type="entry name" value="Hormone_recep"/>
    <property type="match status" value="1"/>
</dbReference>
<evidence type="ECO:0000313" key="10">
    <source>
        <dbReference type="Proteomes" id="UP001283361"/>
    </source>
</evidence>
<gene>
    <name evidence="9" type="ORF">RRG08_006293</name>
</gene>